<evidence type="ECO:0000256" key="7">
    <source>
        <dbReference type="NCBIfam" id="TIGR03825"/>
    </source>
</evidence>
<evidence type="ECO:0000256" key="2">
    <source>
        <dbReference type="ARBA" id="ARBA00006602"/>
    </source>
</evidence>
<keyword evidence="6" id="KW-1006">Bacterial flagellum protein export</keyword>
<evidence type="ECO:0000313" key="10">
    <source>
        <dbReference type="EMBL" id="GIO26150.1"/>
    </source>
</evidence>
<name>A0A919X8K4_9BACI</name>
<dbReference type="RefSeq" id="WP_212919639.1">
    <property type="nucleotide sequence ID" value="NZ_BORP01000001.1"/>
</dbReference>
<sequence>MFSSEPQSKRIIQLKPIQRPIQDNADDTLLQSKLAQLEGAKEELELVQQQQLKVLEETEKQIEEQRENWEQEKLALIEQANEAGYQAGFEQGKAESLFQFKQLIEQANSIILATKKDYEATLEKSEESMLMLAIKVAEKIMKQKLSEEPESFLPIVKDAIQAIKDQRVLSIYLSPSNYEFVLAQKSELERVLDSSAELSILVNESLQDGSCVIEHPFGRIDASIDTQLSQVKQVLYELVMEQGE</sequence>
<protein>
    <recommendedName>
        <fullName evidence="7">Flagellar assembly protein FliH</fullName>
    </recommendedName>
</protein>
<dbReference type="InterPro" id="IPR022524">
    <property type="entry name" value="FliH_Bacilli"/>
</dbReference>
<dbReference type="GO" id="GO:0044781">
    <property type="term" value="P:bacterial-type flagellum organization"/>
    <property type="evidence" value="ECO:0007669"/>
    <property type="project" value="UniProtKB-KW"/>
</dbReference>
<dbReference type="NCBIfam" id="TIGR03825">
    <property type="entry name" value="FliH_bacil"/>
    <property type="match status" value="1"/>
</dbReference>
<keyword evidence="11" id="KW-1185">Reference proteome</keyword>
<organism evidence="10 11">
    <name type="scientific">Ornithinibacillus bavariensis</name>
    <dbReference type="NCBI Taxonomy" id="545502"/>
    <lineage>
        <taxon>Bacteria</taxon>
        <taxon>Bacillati</taxon>
        <taxon>Bacillota</taxon>
        <taxon>Bacilli</taxon>
        <taxon>Bacillales</taxon>
        <taxon>Bacillaceae</taxon>
        <taxon>Ornithinibacillus</taxon>
    </lineage>
</organism>
<proteinExistence type="inferred from homology"/>
<dbReference type="InterPro" id="IPR018035">
    <property type="entry name" value="Flagellar_FliH/T3SS_HrpE"/>
</dbReference>
<gene>
    <name evidence="10" type="ORF">J43TS3_07610</name>
</gene>
<evidence type="ECO:0000256" key="6">
    <source>
        <dbReference type="ARBA" id="ARBA00023225"/>
    </source>
</evidence>
<keyword evidence="4" id="KW-1005">Bacterial flagellum biogenesis</keyword>
<evidence type="ECO:0000313" key="11">
    <source>
        <dbReference type="Proteomes" id="UP000676917"/>
    </source>
</evidence>
<dbReference type="Proteomes" id="UP000676917">
    <property type="component" value="Unassembled WGS sequence"/>
</dbReference>
<feature type="domain" description="Flagellar assembly protein FliH/Type III secretion system HrpE" evidence="9">
    <location>
        <begin position="102"/>
        <end position="230"/>
    </location>
</feature>
<feature type="coiled-coil region" evidence="8">
    <location>
        <begin position="30"/>
        <end position="79"/>
    </location>
</feature>
<keyword evidence="3" id="KW-0813">Transport</keyword>
<keyword evidence="5" id="KW-0653">Protein transport</keyword>
<dbReference type="InterPro" id="IPR051472">
    <property type="entry name" value="T3SS_Stator/FliH"/>
</dbReference>
<reference evidence="10" key="1">
    <citation type="submission" date="2021-03" db="EMBL/GenBank/DDBJ databases">
        <title>Antimicrobial resistance genes in bacteria isolated from Japanese honey, and their potential for conferring macrolide and lincosamide resistance in the American foulbrood pathogen Paenibacillus larvae.</title>
        <authorList>
            <person name="Okamoto M."/>
            <person name="Kumagai M."/>
            <person name="Kanamori H."/>
            <person name="Takamatsu D."/>
        </authorList>
    </citation>
    <scope>NUCLEOTIDE SEQUENCE</scope>
    <source>
        <strain evidence="10">J43TS3</strain>
    </source>
</reference>
<comment type="caution">
    <text evidence="10">The sequence shown here is derived from an EMBL/GenBank/DDBJ whole genome shotgun (WGS) entry which is preliminary data.</text>
</comment>
<comment type="function">
    <text evidence="1">Needed for flagellar regrowth and assembly.</text>
</comment>
<evidence type="ECO:0000256" key="4">
    <source>
        <dbReference type="ARBA" id="ARBA00022795"/>
    </source>
</evidence>
<comment type="similarity">
    <text evidence="2">Belongs to the FliH family.</text>
</comment>
<evidence type="ECO:0000256" key="1">
    <source>
        <dbReference type="ARBA" id="ARBA00003041"/>
    </source>
</evidence>
<evidence type="ECO:0000256" key="8">
    <source>
        <dbReference type="SAM" id="Coils"/>
    </source>
</evidence>
<dbReference type="PANTHER" id="PTHR34982:SF1">
    <property type="entry name" value="FLAGELLAR ASSEMBLY PROTEIN FLIH"/>
    <property type="match status" value="1"/>
</dbReference>
<evidence type="ECO:0000256" key="5">
    <source>
        <dbReference type="ARBA" id="ARBA00022927"/>
    </source>
</evidence>
<keyword evidence="8" id="KW-0175">Coiled coil</keyword>
<evidence type="ECO:0000256" key="3">
    <source>
        <dbReference type="ARBA" id="ARBA00022448"/>
    </source>
</evidence>
<evidence type="ECO:0000259" key="9">
    <source>
        <dbReference type="Pfam" id="PF02108"/>
    </source>
</evidence>
<dbReference type="EMBL" id="BORP01000001">
    <property type="protein sequence ID" value="GIO26150.1"/>
    <property type="molecule type" value="Genomic_DNA"/>
</dbReference>
<dbReference type="PANTHER" id="PTHR34982">
    <property type="entry name" value="YOP PROTEINS TRANSLOCATION PROTEIN L"/>
    <property type="match status" value="1"/>
</dbReference>
<dbReference type="Pfam" id="PF02108">
    <property type="entry name" value="FliH"/>
    <property type="match status" value="1"/>
</dbReference>
<dbReference type="GO" id="GO:0015031">
    <property type="term" value="P:protein transport"/>
    <property type="evidence" value="ECO:0007669"/>
    <property type="project" value="UniProtKB-KW"/>
</dbReference>
<dbReference type="GO" id="GO:0005829">
    <property type="term" value="C:cytosol"/>
    <property type="evidence" value="ECO:0007669"/>
    <property type="project" value="TreeGrafter"/>
</dbReference>
<accession>A0A919X8K4</accession>
<dbReference type="AlphaFoldDB" id="A0A919X8K4"/>